<proteinExistence type="predicted"/>
<organism evidence="2 3">
    <name type="scientific">Pseudoscardovia radai</name>
    <dbReference type="NCBI Taxonomy" id="987066"/>
    <lineage>
        <taxon>Bacteria</taxon>
        <taxon>Bacillati</taxon>
        <taxon>Actinomycetota</taxon>
        <taxon>Actinomycetes</taxon>
        <taxon>Bifidobacteriales</taxon>
        <taxon>Bifidobacteriaceae</taxon>
        <taxon>Pseudoscardovia</taxon>
    </lineage>
</organism>
<dbReference type="EMBL" id="MWWR01000003">
    <property type="protein sequence ID" value="OZG52672.1"/>
    <property type="molecule type" value="Genomic_DNA"/>
</dbReference>
<dbReference type="RefSeq" id="WP_094660193.1">
    <property type="nucleotide sequence ID" value="NZ_MWWR01000003.1"/>
</dbReference>
<feature type="region of interest" description="Disordered" evidence="1">
    <location>
        <begin position="1"/>
        <end position="59"/>
    </location>
</feature>
<evidence type="ECO:0000313" key="2">
    <source>
        <dbReference type="EMBL" id="OZG52672.1"/>
    </source>
</evidence>
<feature type="compositionally biased region" description="Low complexity" evidence="1">
    <location>
        <begin position="86"/>
        <end position="110"/>
    </location>
</feature>
<name>A0A261F0M6_9BIFI</name>
<reference evidence="2 3" key="1">
    <citation type="journal article" date="2017" name="BMC Genomics">
        <title>Comparative genomic and phylogenomic analyses of the Bifidobacteriaceae family.</title>
        <authorList>
            <person name="Lugli G.A."/>
            <person name="Milani C."/>
            <person name="Turroni F."/>
            <person name="Duranti S."/>
            <person name="Mancabelli L."/>
            <person name="Mangifesta M."/>
            <person name="Ferrario C."/>
            <person name="Modesto M."/>
            <person name="Mattarelli P."/>
            <person name="Jiri K."/>
            <person name="van Sinderen D."/>
            <person name="Ventura M."/>
        </authorList>
    </citation>
    <scope>NUCLEOTIDE SEQUENCE [LARGE SCALE GENOMIC DNA]</scope>
    <source>
        <strain evidence="2 3">DSM 24742</strain>
    </source>
</reference>
<dbReference type="Proteomes" id="UP000216725">
    <property type="component" value="Unassembled WGS sequence"/>
</dbReference>
<evidence type="ECO:0000256" key="1">
    <source>
        <dbReference type="SAM" id="MobiDB-lite"/>
    </source>
</evidence>
<gene>
    <name evidence="2" type="ORF">PSRA_0404</name>
</gene>
<comment type="caution">
    <text evidence="2">The sequence shown here is derived from an EMBL/GenBank/DDBJ whole genome shotgun (WGS) entry which is preliminary data.</text>
</comment>
<evidence type="ECO:0000313" key="3">
    <source>
        <dbReference type="Proteomes" id="UP000216725"/>
    </source>
</evidence>
<feature type="region of interest" description="Disordered" evidence="1">
    <location>
        <begin position="86"/>
        <end position="125"/>
    </location>
</feature>
<accession>A0A261F0M6</accession>
<protein>
    <submittedName>
        <fullName evidence="2">Uncharacterized protein</fullName>
    </submittedName>
</protein>
<dbReference type="AlphaFoldDB" id="A0A261F0M6"/>
<sequence length="125" mass="12997">MSYIDDMPRSAAPFGSAPDSDKAPETGDTPDVSGESPDADGASDRELLERFPALRQTRGDDYDAQAEAYEAVLAALQHDLDALGASSAASGASNGTSNGASNGAANPGQSNRDRQSGRHGRHHRR</sequence>
<keyword evidence="3" id="KW-1185">Reference proteome</keyword>